<comment type="catalytic activity">
    <reaction evidence="2 11">
        <text>glutathione + H2O = L-cysteinylglycine + L-glutamate</text>
        <dbReference type="Rhea" id="RHEA:28807"/>
        <dbReference type="ChEBI" id="CHEBI:15377"/>
        <dbReference type="ChEBI" id="CHEBI:29985"/>
        <dbReference type="ChEBI" id="CHEBI:57925"/>
        <dbReference type="ChEBI" id="CHEBI:61694"/>
        <dbReference type="EC" id="3.4.19.13"/>
    </reaction>
</comment>
<organism evidence="13 14">
    <name type="scientific">Caulifigura coniformis</name>
    <dbReference type="NCBI Taxonomy" id="2527983"/>
    <lineage>
        <taxon>Bacteria</taxon>
        <taxon>Pseudomonadati</taxon>
        <taxon>Planctomycetota</taxon>
        <taxon>Planctomycetia</taxon>
        <taxon>Planctomycetales</taxon>
        <taxon>Planctomycetaceae</taxon>
        <taxon>Caulifigura</taxon>
    </lineage>
</organism>
<evidence type="ECO:0000256" key="12">
    <source>
        <dbReference type="SAM" id="MobiDB-lite"/>
    </source>
</evidence>
<comment type="PTM">
    <text evidence="11">Cleaved by autocatalysis into a large and a small subunit.</text>
</comment>
<dbReference type="InterPro" id="IPR000101">
    <property type="entry name" value="GGT_peptidase"/>
</dbReference>
<dbReference type="EC" id="2.3.2.2" evidence="11"/>
<dbReference type="NCBIfam" id="TIGR00066">
    <property type="entry name" value="g_glut_trans"/>
    <property type="match status" value="1"/>
</dbReference>
<protein>
    <recommendedName>
        <fullName evidence="11">Glutathione hydrolase proenzyme</fullName>
        <ecNumber evidence="11">2.3.2.2</ecNumber>
        <ecNumber evidence="11">3.4.19.13</ecNumber>
    </recommendedName>
    <component>
        <recommendedName>
            <fullName evidence="11">Glutathione hydrolase large chain</fullName>
        </recommendedName>
    </component>
    <component>
        <recommendedName>
            <fullName evidence="11">Glutathione hydrolase small chain</fullName>
        </recommendedName>
    </component>
</protein>
<dbReference type="AlphaFoldDB" id="A0A517SAH0"/>
<dbReference type="GO" id="GO:0006750">
    <property type="term" value="P:glutathione biosynthetic process"/>
    <property type="evidence" value="ECO:0007669"/>
    <property type="project" value="UniProtKB-KW"/>
</dbReference>
<feature type="region of interest" description="Disordered" evidence="12">
    <location>
        <begin position="559"/>
        <end position="580"/>
    </location>
</feature>
<dbReference type="InterPro" id="IPR043137">
    <property type="entry name" value="GGT_ssub_C"/>
</dbReference>
<dbReference type="Gene3D" id="3.60.20.40">
    <property type="match status" value="1"/>
</dbReference>
<evidence type="ECO:0000313" key="13">
    <source>
        <dbReference type="EMBL" id="QDT53119.1"/>
    </source>
</evidence>
<comment type="catalytic activity">
    <reaction evidence="1 11">
        <text>an S-substituted glutathione + H2O = an S-substituted L-cysteinylglycine + L-glutamate</text>
        <dbReference type="Rhea" id="RHEA:59468"/>
        <dbReference type="ChEBI" id="CHEBI:15377"/>
        <dbReference type="ChEBI" id="CHEBI:29985"/>
        <dbReference type="ChEBI" id="CHEBI:90779"/>
        <dbReference type="ChEBI" id="CHEBI:143103"/>
        <dbReference type="EC" id="3.4.19.13"/>
    </reaction>
</comment>
<feature type="binding site" evidence="10">
    <location>
        <position position="481"/>
    </location>
    <ligand>
        <name>L-glutamate</name>
        <dbReference type="ChEBI" id="CHEBI:29985"/>
    </ligand>
</feature>
<feature type="active site" description="Nucleophile" evidence="9">
    <location>
        <position position="388"/>
    </location>
</feature>
<evidence type="ECO:0000313" key="14">
    <source>
        <dbReference type="Proteomes" id="UP000315700"/>
    </source>
</evidence>
<evidence type="ECO:0000256" key="9">
    <source>
        <dbReference type="PIRSR" id="PIRSR600101-1"/>
    </source>
</evidence>
<dbReference type="RefSeq" id="WP_145028061.1">
    <property type="nucleotide sequence ID" value="NZ_CP036271.1"/>
</dbReference>
<dbReference type="PANTHER" id="PTHR43199">
    <property type="entry name" value="GLUTATHIONE HYDROLASE"/>
    <property type="match status" value="1"/>
</dbReference>
<dbReference type="Proteomes" id="UP000315700">
    <property type="component" value="Chromosome"/>
</dbReference>
<keyword evidence="4 11" id="KW-0808">Transferase</keyword>
<dbReference type="InterPro" id="IPR029055">
    <property type="entry name" value="Ntn_hydrolases_N"/>
</dbReference>
<dbReference type="InParanoid" id="A0A517SAH0"/>
<comment type="catalytic activity">
    <reaction evidence="8 11">
        <text>an N-terminal (5-L-glutamyl)-[peptide] + an alpha-amino acid = 5-L-glutamyl amino acid + an N-terminal L-alpha-aminoacyl-[peptide]</text>
        <dbReference type="Rhea" id="RHEA:23904"/>
        <dbReference type="Rhea" id="RHEA-COMP:9780"/>
        <dbReference type="Rhea" id="RHEA-COMP:9795"/>
        <dbReference type="ChEBI" id="CHEBI:77644"/>
        <dbReference type="ChEBI" id="CHEBI:78597"/>
        <dbReference type="ChEBI" id="CHEBI:78599"/>
        <dbReference type="ChEBI" id="CHEBI:78608"/>
        <dbReference type="EC" id="2.3.2.2"/>
    </reaction>
</comment>
<dbReference type="GO" id="GO:0036374">
    <property type="term" value="F:glutathione hydrolase activity"/>
    <property type="evidence" value="ECO:0007669"/>
    <property type="project" value="UniProtKB-UniRule"/>
</dbReference>
<gene>
    <name evidence="13" type="primary">ggt</name>
    <name evidence="13" type="ORF">Pan44_11340</name>
</gene>
<dbReference type="EMBL" id="CP036271">
    <property type="protein sequence ID" value="QDT53119.1"/>
    <property type="molecule type" value="Genomic_DNA"/>
</dbReference>
<evidence type="ECO:0000256" key="8">
    <source>
        <dbReference type="ARBA" id="ARBA00047417"/>
    </source>
</evidence>
<dbReference type="UniPathway" id="UPA00204"/>
<dbReference type="GO" id="GO:0103068">
    <property type="term" value="F:leukotriene C4 gamma-glutamyl transferase activity"/>
    <property type="evidence" value="ECO:0007669"/>
    <property type="project" value="UniProtKB-EC"/>
</dbReference>
<comment type="pathway">
    <text evidence="11">Sulfur metabolism; glutathione metabolism.</text>
</comment>
<feature type="binding site" evidence="10">
    <location>
        <begin position="459"/>
        <end position="460"/>
    </location>
    <ligand>
        <name>L-glutamate</name>
        <dbReference type="ChEBI" id="CHEBI:29985"/>
    </ligand>
</feature>
<dbReference type="Pfam" id="PF01019">
    <property type="entry name" value="G_glu_transpept"/>
    <property type="match status" value="1"/>
</dbReference>
<feature type="binding site" evidence="10">
    <location>
        <position position="117"/>
    </location>
    <ligand>
        <name>L-glutamate</name>
        <dbReference type="ChEBI" id="CHEBI:29985"/>
    </ligand>
</feature>
<evidence type="ECO:0000256" key="10">
    <source>
        <dbReference type="PIRSR" id="PIRSR600101-2"/>
    </source>
</evidence>
<evidence type="ECO:0000256" key="4">
    <source>
        <dbReference type="ARBA" id="ARBA00022679"/>
    </source>
</evidence>
<dbReference type="FunCoup" id="A0A517SAH0">
    <property type="interactions" value="276"/>
</dbReference>
<evidence type="ECO:0000256" key="1">
    <source>
        <dbReference type="ARBA" id="ARBA00001049"/>
    </source>
</evidence>
<evidence type="ECO:0000256" key="5">
    <source>
        <dbReference type="ARBA" id="ARBA00022801"/>
    </source>
</evidence>
<evidence type="ECO:0000256" key="2">
    <source>
        <dbReference type="ARBA" id="ARBA00001089"/>
    </source>
</evidence>
<dbReference type="InterPro" id="IPR043138">
    <property type="entry name" value="GGT_lsub"/>
</dbReference>
<evidence type="ECO:0000256" key="7">
    <source>
        <dbReference type="ARBA" id="ARBA00023315"/>
    </source>
</evidence>
<reference evidence="13 14" key="1">
    <citation type="submission" date="2019-02" db="EMBL/GenBank/DDBJ databases">
        <title>Deep-cultivation of Planctomycetes and their phenomic and genomic characterization uncovers novel biology.</title>
        <authorList>
            <person name="Wiegand S."/>
            <person name="Jogler M."/>
            <person name="Boedeker C."/>
            <person name="Pinto D."/>
            <person name="Vollmers J."/>
            <person name="Rivas-Marin E."/>
            <person name="Kohn T."/>
            <person name="Peeters S.H."/>
            <person name="Heuer A."/>
            <person name="Rast P."/>
            <person name="Oberbeckmann S."/>
            <person name="Bunk B."/>
            <person name="Jeske O."/>
            <person name="Meyerdierks A."/>
            <person name="Storesund J.E."/>
            <person name="Kallscheuer N."/>
            <person name="Luecker S."/>
            <person name="Lage O.M."/>
            <person name="Pohl T."/>
            <person name="Merkel B.J."/>
            <person name="Hornburger P."/>
            <person name="Mueller R.-W."/>
            <person name="Bruemmer F."/>
            <person name="Labrenz M."/>
            <person name="Spormann A.M."/>
            <person name="Op den Camp H."/>
            <person name="Overmann J."/>
            <person name="Amann R."/>
            <person name="Jetten M.S.M."/>
            <person name="Mascher T."/>
            <person name="Medema M.H."/>
            <person name="Devos D.P."/>
            <person name="Kaster A.-K."/>
            <person name="Ovreas L."/>
            <person name="Rohde M."/>
            <person name="Galperin M.Y."/>
            <person name="Jogler C."/>
        </authorList>
    </citation>
    <scope>NUCLEOTIDE SEQUENCE [LARGE SCALE GENOMIC DNA]</scope>
    <source>
        <strain evidence="13 14">Pan44</strain>
    </source>
</reference>
<dbReference type="EC" id="3.4.19.13" evidence="11"/>
<dbReference type="PANTHER" id="PTHR43199:SF1">
    <property type="entry name" value="GLUTATHIONE HYDROLASE PROENZYME"/>
    <property type="match status" value="1"/>
</dbReference>
<dbReference type="GO" id="GO:0006751">
    <property type="term" value="P:glutathione catabolic process"/>
    <property type="evidence" value="ECO:0007669"/>
    <property type="project" value="UniProtKB-UniRule"/>
</dbReference>
<sequence>MFDDHTDVPSSSPSRFRAAAVAFTLAAVILQGALAQAQHRPTHDIVKSSRGMVVSVSGPASDAGAAVLKQGGNAVDAAIATAFALAATYPAAGNIGGGGFMVVWPGDGRPPMAFDFREKAPAAATQEMFVNPAGRSAHRRVGVPGTVSGLALAHEKLGTKPWKELVDPAVKLAANGFELDQANASQISELLKDSTGPEHAELHRVFDKPGGGDWKTGDRLQQPDLARSLERVRDRGVDGFYKGETAELIAAEMKRFDGIITTEDLANYQAKQREPVRGTYRGYDLVCMSPPCSGGITLISILNILENFEFARDERWSPRTMHLFAEAMKRAYRDRARYLGDPDFTEIPTHFYSKEHAREWAKGIDLSRATPSSTLAGDIKLAGESEHTTHFSVVDGKGMCVALTYTLESSFGSRVVAKGAGFILNDEMNDFNWMPGVTDSTGRIGTAPNLLAPGKRMLSSMCPTIVLKDGKPWLVTGSPGGRTIINTVLQVITGMIDFGLTAQEAVDAPRIHHQWFPDKIRAEAKFHQQHADVVKILEGMGHTFDRVARQGDAHSIWLNPETGDAESGIDPRISGKASIP</sequence>
<name>A0A517SAH0_9PLAN</name>
<keyword evidence="5 11" id="KW-0378">Hydrolase</keyword>
<dbReference type="PRINTS" id="PR01210">
    <property type="entry name" value="GGTRANSPTASE"/>
</dbReference>
<evidence type="ECO:0000256" key="11">
    <source>
        <dbReference type="RuleBase" id="RU368036"/>
    </source>
</evidence>
<keyword evidence="6 11" id="KW-0865">Zymogen</keyword>
<dbReference type="KEGG" id="ccos:Pan44_11340"/>
<dbReference type="OrthoDB" id="9781342at2"/>
<dbReference type="SUPFAM" id="SSF56235">
    <property type="entry name" value="N-terminal nucleophile aminohydrolases (Ntn hydrolases)"/>
    <property type="match status" value="1"/>
</dbReference>
<evidence type="ECO:0000256" key="3">
    <source>
        <dbReference type="ARBA" id="ARBA00009381"/>
    </source>
</evidence>
<comment type="similarity">
    <text evidence="3 11">Belongs to the gamma-glutamyltransferase family.</text>
</comment>
<feature type="binding site" evidence="10">
    <location>
        <position position="430"/>
    </location>
    <ligand>
        <name>L-glutamate</name>
        <dbReference type="ChEBI" id="CHEBI:29985"/>
    </ligand>
</feature>
<evidence type="ECO:0000256" key="6">
    <source>
        <dbReference type="ARBA" id="ARBA00023145"/>
    </source>
</evidence>
<proteinExistence type="inferred from homology"/>
<keyword evidence="14" id="KW-1185">Reference proteome</keyword>
<keyword evidence="11" id="KW-0317">Glutathione biosynthesis</keyword>
<accession>A0A517SAH0</accession>
<comment type="subunit">
    <text evidence="11">This enzyme consists of two polypeptide chains, which are synthesized in precursor form from a single polypeptide.</text>
</comment>
<keyword evidence="7 11" id="KW-0012">Acyltransferase</keyword>
<dbReference type="InterPro" id="IPR051792">
    <property type="entry name" value="GGT_bact"/>
</dbReference>
<dbReference type="Gene3D" id="1.10.246.130">
    <property type="match status" value="1"/>
</dbReference>